<feature type="active site" description="Nucleophile" evidence="1">
    <location>
        <position position="143"/>
    </location>
</feature>
<dbReference type="Proteomes" id="UP001139887">
    <property type="component" value="Unassembled WGS sequence"/>
</dbReference>
<evidence type="ECO:0000256" key="1">
    <source>
        <dbReference type="PIRSR" id="PIRSR000846-1"/>
    </source>
</evidence>
<dbReference type="AlphaFoldDB" id="A0A9W8IDU5"/>
<accession>A0A9W8IDU5</accession>
<dbReference type="GO" id="GO:0003877">
    <property type="term" value="F:ATP:ADP adenylyltransferase activity"/>
    <property type="evidence" value="ECO:0007669"/>
    <property type="project" value="UniProtKB-EC"/>
</dbReference>
<dbReference type="EMBL" id="JANBUW010000110">
    <property type="protein sequence ID" value="KAJ2849053.1"/>
    <property type="molecule type" value="Genomic_DNA"/>
</dbReference>
<dbReference type="OrthoDB" id="10267950at2759"/>
<dbReference type="InterPro" id="IPR043171">
    <property type="entry name" value="Ap4A_phos1/2-like"/>
</dbReference>
<dbReference type="PIRSF" id="PIRSF000846">
    <property type="entry name" value="ATP_adenylyltr"/>
    <property type="match status" value="1"/>
</dbReference>
<protein>
    <submittedName>
        <fullName evidence="4">Bifunctional AP-4-A phosphorylase/ADP sulfurylase</fullName>
        <ecNumber evidence="4">2.7.7.53</ecNumber>
    </submittedName>
</protein>
<keyword evidence="5" id="KW-1185">Reference proteome</keyword>
<gene>
    <name evidence="4" type="primary">APA2</name>
    <name evidence="4" type="ORF">IWW36_002909</name>
</gene>
<organism evidence="4 5">
    <name type="scientific">Coemansia brasiliensis</name>
    <dbReference type="NCBI Taxonomy" id="2650707"/>
    <lineage>
        <taxon>Eukaryota</taxon>
        <taxon>Fungi</taxon>
        <taxon>Fungi incertae sedis</taxon>
        <taxon>Zoopagomycota</taxon>
        <taxon>Kickxellomycotina</taxon>
        <taxon>Kickxellomycetes</taxon>
        <taxon>Kickxellales</taxon>
        <taxon>Kickxellaceae</taxon>
        <taxon>Coemansia</taxon>
    </lineage>
</organism>
<proteinExistence type="predicted"/>
<keyword evidence="4" id="KW-0808">Transferase</keyword>
<dbReference type="PANTHER" id="PTHR38420">
    <property type="entry name" value="AP-4-A PHOSPHORYLASE II"/>
    <property type="match status" value="1"/>
</dbReference>
<evidence type="ECO:0000259" key="3">
    <source>
        <dbReference type="Pfam" id="PF19327"/>
    </source>
</evidence>
<dbReference type="SUPFAM" id="SSF54197">
    <property type="entry name" value="HIT-like"/>
    <property type="match status" value="1"/>
</dbReference>
<dbReference type="InterPro" id="IPR019200">
    <property type="entry name" value="ATP_adenylylTrfase_C"/>
</dbReference>
<dbReference type="Pfam" id="PF09830">
    <property type="entry name" value="ATP_transf"/>
    <property type="match status" value="1"/>
</dbReference>
<dbReference type="GO" id="GO:0009117">
    <property type="term" value="P:nucleotide metabolic process"/>
    <property type="evidence" value="ECO:0007669"/>
    <property type="project" value="InterPro"/>
</dbReference>
<dbReference type="InterPro" id="IPR036265">
    <property type="entry name" value="HIT-like_sf"/>
</dbReference>
<feature type="domain" description="Ap4A phosphorylase 1/2 N-terminal" evidence="3">
    <location>
        <begin position="4"/>
        <end position="152"/>
    </location>
</feature>
<sequence length="283" mass="31922">MSRNLDIKVRQCYTRAVAQGALLFTESSISKHREHGEVFEVRFVPALAKKPSNRPKGSANPFLPYDERLHVAKLGSTHHLLLNKYCVVPHHLLITTAEFRQQGEPLTEADFSAVLNTINNLTSRNIVFYNSGDNSGASQPHKHLQVLPMPEYMDVPPSIGIWLQYDSPSGQVHTSDQLPFAHYGIVLDQDQQQDPVRLAVAYKMVYDKLTAAYGTKISYNMIMTKTVMMLFPRQHSSWNGIAINSLGFAGLVLTKTKEEQELLDRYGILHILTCVGYPRTNKK</sequence>
<dbReference type="Pfam" id="PF19327">
    <property type="entry name" value="Ap4A_phos_N"/>
    <property type="match status" value="1"/>
</dbReference>
<keyword evidence="4" id="KW-0548">Nucleotidyltransferase</keyword>
<dbReference type="GO" id="GO:0005524">
    <property type="term" value="F:ATP binding"/>
    <property type="evidence" value="ECO:0007669"/>
    <property type="project" value="InterPro"/>
</dbReference>
<evidence type="ECO:0000313" key="5">
    <source>
        <dbReference type="Proteomes" id="UP001139887"/>
    </source>
</evidence>
<name>A0A9W8IDU5_9FUNG</name>
<evidence type="ECO:0000313" key="4">
    <source>
        <dbReference type="EMBL" id="KAJ2849053.1"/>
    </source>
</evidence>
<feature type="domain" description="ATP adenylyltransferase C-terminal" evidence="2">
    <location>
        <begin position="177"/>
        <end position="278"/>
    </location>
</feature>
<dbReference type="InterPro" id="IPR045759">
    <property type="entry name" value="Ap4A_phos1/2_N"/>
</dbReference>
<dbReference type="Gene3D" id="3.30.428.70">
    <property type="match status" value="1"/>
</dbReference>
<dbReference type="EC" id="2.7.7.53" evidence="4"/>
<dbReference type="InterPro" id="IPR009163">
    <property type="entry name" value="Ap4A_phos1/2"/>
</dbReference>
<comment type="caution">
    <text evidence="4">The sequence shown here is derived from an EMBL/GenBank/DDBJ whole genome shotgun (WGS) entry which is preliminary data.</text>
</comment>
<reference evidence="4" key="1">
    <citation type="submission" date="2022-07" db="EMBL/GenBank/DDBJ databases">
        <title>Phylogenomic reconstructions and comparative analyses of Kickxellomycotina fungi.</title>
        <authorList>
            <person name="Reynolds N.K."/>
            <person name="Stajich J.E."/>
            <person name="Barry K."/>
            <person name="Grigoriev I.V."/>
            <person name="Crous P."/>
            <person name="Smith M.E."/>
        </authorList>
    </citation>
    <scope>NUCLEOTIDE SEQUENCE</scope>
    <source>
        <strain evidence="4">NRRL 1566</strain>
    </source>
</reference>
<dbReference type="PANTHER" id="PTHR38420:SF1">
    <property type="entry name" value="PUTATIVE (AFU_ORTHOLOGUE AFUA_5G14690)-RELATED"/>
    <property type="match status" value="1"/>
</dbReference>
<evidence type="ECO:0000259" key="2">
    <source>
        <dbReference type="Pfam" id="PF09830"/>
    </source>
</evidence>